<reference evidence="2 3" key="1">
    <citation type="journal article" date="2024" name="Nat. Commun.">
        <title>Phylogenomics reveals the evolutionary origins of lichenization in chlorophyte algae.</title>
        <authorList>
            <person name="Puginier C."/>
            <person name="Libourel C."/>
            <person name="Otte J."/>
            <person name="Skaloud P."/>
            <person name="Haon M."/>
            <person name="Grisel S."/>
            <person name="Petersen M."/>
            <person name="Berrin J.G."/>
            <person name="Delaux P.M."/>
            <person name="Dal Grande F."/>
            <person name="Keller J."/>
        </authorList>
    </citation>
    <scope>NUCLEOTIDE SEQUENCE [LARGE SCALE GENOMIC DNA]</scope>
    <source>
        <strain evidence="2 3">SAG 2036</strain>
    </source>
</reference>
<sequence length="401" mass="41523">MMEKLAEPTSTTVASASAPVPLQAEMTLPQAEDTKPGSSTHSFEFRPSSAADAASPSKAPAGNRRKTSLASPKPSSSRTNASVGVEVHGTAATGPAAALASPFAALDPPPRQVSFGAGLHNRGDSMALSSMSNSLASEPSLPWADPGLLEDLRQASGVSSRISAHRKGSGTGSQFDDQRSDTQSITSTKSRTTSIRSSGRLGSLMHTMPSAERASSGTAPPPSPFGESDDENDEHINELLDEFASENFGGANGDRDGASRNDLNHQFSGLTSLSQSELQMVMQLTDEIKQEPQALNEALSALNLGIPAPSGSGSYQSLGACRSAVCQEKLDQTLNKLRAVLPPEMAQHLPPASVPPAERCQEIEALNRAAQAASDGKPPAFAEPVVSADLDKVAAGSASEE</sequence>
<keyword evidence="3" id="KW-1185">Reference proteome</keyword>
<name>A0AAW1Q1X4_9CHLO</name>
<proteinExistence type="predicted"/>
<feature type="compositionally biased region" description="Acidic residues" evidence="1">
    <location>
        <begin position="227"/>
        <end position="244"/>
    </location>
</feature>
<dbReference type="AlphaFoldDB" id="A0AAW1Q1X4"/>
<gene>
    <name evidence="2" type="ORF">WJX73_006778</name>
</gene>
<protein>
    <submittedName>
        <fullName evidence="2">Uncharacterized protein</fullName>
    </submittedName>
</protein>
<dbReference type="Proteomes" id="UP001465755">
    <property type="component" value="Unassembled WGS sequence"/>
</dbReference>
<accession>A0AAW1Q1X4</accession>
<feature type="compositionally biased region" description="Low complexity" evidence="1">
    <location>
        <begin position="125"/>
        <end position="137"/>
    </location>
</feature>
<feature type="compositionally biased region" description="Polar residues" evidence="1">
    <location>
        <begin position="68"/>
        <end position="82"/>
    </location>
</feature>
<evidence type="ECO:0000313" key="3">
    <source>
        <dbReference type="Proteomes" id="UP001465755"/>
    </source>
</evidence>
<feature type="compositionally biased region" description="Basic and acidic residues" evidence="1">
    <location>
        <begin position="253"/>
        <end position="263"/>
    </location>
</feature>
<evidence type="ECO:0000256" key="1">
    <source>
        <dbReference type="SAM" id="MobiDB-lite"/>
    </source>
</evidence>
<organism evidence="2 3">
    <name type="scientific">Symbiochloris irregularis</name>
    <dbReference type="NCBI Taxonomy" id="706552"/>
    <lineage>
        <taxon>Eukaryota</taxon>
        <taxon>Viridiplantae</taxon>
        <taxon>Chlorophyta</taxon>
        <taxon>core chlorophytes</taxon>
        <taxon>Trebouxiophyceae</taxon>
        <taxon>Trebouxiales</taxon>
        <taxon>Trebouxiaceae</taxon>
        <taxon>Symbiochloris</taxon>
    </lineage>
</organism>
<feature type="compositionally biased region" description="Low complexity" evidence="1">
    <location>
        <begin position="47"/>
        <end position="61"/>
    </location>
</feature>
<dbReference type="EMBL" id="JALJOQ010000001">
    <property type="protein sequence ID" value="KAK9815072.1"/>
    <property type="molecule type" value="Genomic_DNA"/>
</dbReference>
<evidence type="ECO:0000313" key="2">
    <source>
        <dbReference type="EMBL" id="KAK9815072.1"/>
    </source>
</evidence>
<feature type="compositionally biased region" description="Low complexity" evidence="1">
    <location>
        <begin position="184"/>
        <end position="204"/>
    </location>
</feature>
<feature type="region of interest" description="Disordered" evidence="1">
    <location>
        <begin position="102"/>
        <end position="264"/>
    </location>
</feature>
<feature type="region of interest" description="Disordered" evidence="1">
    <location>
        <begin position="1"/>
        <end position="84"/>
    </location>
</feature>
<comment type="caution">
    <text evidence="2">The sequence shown here is derived from an EMBL/GenBank/DDBJ whole genome shotgun (WGS) entry which is preliminary data.</text>
</comment>